<protein>
    <recommendedName>
        <fullName evidence="1">ABM domain-containing protein</fullName>
    </recommendedName>
</protein>
<comment type="caution">
    <text evidence="2">The sequence shown here is derived from an EMBL/GenBank/DDBJ whole genome shotgun (WGS) entry which is preliminary data.</text>
</comment>
<dbReference type="SUPFAM" id="SSF54909">
    <property type="entry name" value="Dimeric alpha+beta barrel"/>
    <property type="match status" value="1"/>
</dbReference>
<dbReference type="Gene3D" id="3.30.70.100">
    <property type="match status" value="1"/>
</dbReference>
<sequence>MLVLNRFVVASQDADGFVSQAHAALTALAEAPGYLRGELTRSLDEPEHWCLVTEWQNVGSYRRALGRFDVKVNATPLLARSLMEPSAYETLALAAPGGALEVIAGDRAV</sequence>
<organism evidence="2 3">
    <name type="scientific">Rhizocola hellebori</name>
    <dbReference type="NCBI Taxonomy" id="1392758"/>
    <lineage>
        <taxon>Bacteria</taxon>
        <taxon>Bacillati</taxon>
        <taxon>Actinomycetota</taxon>
        <taxon>Actinomycetes</taxon>
        <taxon>Micromonosporales</taxon>
        <taxon>Micromonosporaceae</taxon>
        <taxon>Rhizocola</taxon>
    </lineage>
</organism>
<dbReference type="EMBL" id="BONY01000006">
    <property type="protein sequence ID" value="GIH03189.1"/>
    <property type="molecule type" value="Genomic_DNA"/>
</dbReference>
<evidence type="ECO:0000259" key="1">
    <source>
        <dbReference type="Pfam" id="PF03992"/>
    </source>
</evidence>
<evidence type="ECO:0000313" key="2">
    <source>
        <dbReference type="EMBL" id="GIH03189.1"/>
    </source>
</evidence>
<dbReference type="AlphaFoldDB" id="A0A8J3VD40"/>
<dbReference type="InterPro" id="IPR007138">
    <property type="entry name" value="ABM_dom"/>
</dbReference>
<evidence type="ECO:0000313" key="3">
    <source>
        <dbReference type="Proteomes" id="UP000612899"/>
    </source>
</evidence>
<feature type="domain" description="ABM" evidence="1">
    <location>
        <begin position="2"/>
        <end position="64"/>
    </location>
</feature>
<accession>A0A8J3VD40</accession>
<gene>
    <name evidence="2" type="ORF">Rhe02_12560</name>
</gene>
<keyword evidence="3" id="KW-1185">Reference proteome</keyword>
<reference evidence="2" key="1">
    <citation type="submission" date="2021-01" db="EMBL/GenBank/DDBJ databases">
        <title>Whole genome shotgun sequence of Rhizocola hellebori NBRC 109834.</title>
        <authorList>
            <person name="Komaki H."/>
            <person name="Tamura T."/>
        </authorList>
    </citation>
    <scope>NUCLEOTIDE SEQUENCE</scope>
    <source>
        <strain evidence="2">NBRC 109834</strain>
    </source>
</reference>
<dbReference type="InterPro" id="IPR011008">
    <property type="entry name" value="Dimeric_a/b-barrel"/>
</dbReference>
<dbReference type="Pfam" id="PF03992">
    <property type="entry name" value="ABM"/>
    <property type="match status" value="1"/>
</dbReference>
<name>A0A8J3VD40_9ACTN</name>
<dbReference type="RefSeq" id="WP_203907232.1">
    <property type="nucleotide sequence ID" value="NZ_BONY01000006.1"/>
</dbReference>
<proteinExistence type="predicted"/>
<dbReference type="Proteomes" id="UP000612899">
    <property type="component" value="Unassembled WGS sequence"/>
</dbReference>